<dbReference type="AlphaFoldDB" id="A6IJQ0"/>
<protein>
    <submittedName>
        <fullName evidence="1">RCG63386</fullName>
    </submittedName>
</protein>
<organism evidence="1 2">
    <name type="scientific">Rattus norvegicus</name>
    <name type="common">Rat</name>
    <dbReference type="NCBI Taxonomy" id="10116"/>
    <lineage>
        <taxon>Eukaryota</taxon>
        <taxon>Metazoa</taxon>
        <taxon>Chordata</taxon>
        <taxon>Craniata</taxon>
        <taxon>Vertebrata</taxon>
        <taxon>Euteleostomi</taxon>
        <taxon>Mammalia</taxon>
        <taxon>Eutheria</taxon>
        <taxon>Euarchontoglires</taxon>
        <taxon>Glires</taxon>
        <taxon>Rodentia</taxon>
        <taxon>Myomorpha</taxon>
        <taxon>Muroidea</taxon>
        <taxon>Muridae</taxon>
        <taxon>Murinae</taxon>
        <taxon>Rattus</taxon>
    </lineage>
</organism>
<gene>
    <name evidence="1" type="ORF">rCG_63386</name>
</gene>
<proteinExistence type="predicted"/>
<evidence type="ECO:0000313" key="2">
    <source>
        <dbReference type="Proteomes" id="UP000234681"/>
    </source>
</evidence>
<accession>A6IJQ0</accession>
<dbReference type="EMBL" id="CH473963">
    <property type="protein sequence ID" value="EDL99963.1"/>
    <property type="molecule type" value="Genomic_DNA"/>
</dbReference>
<name>A6IJQ0_RAT</name>
<reference evidence="2" key="1">
    <citation type="submission" date="2005-09" db="EMBL/GenBank/DDBJ databases">
        <authorList>
            <person name="Mural R.J."/>
            <person name="Li P.W."/>
            <person name="Adams M.D."/>
            <person name="Amanatides P.G."/>
            <person name="Baden-Tillson H."/>
            <person name="Barnstead M."/>
            <person name="Chin S.H."/>
            <person name="Dew I."/>
            <person name="Evans C.A."/>
            <person name="Ferriera S."/>
            <person name="Flanigan M."/>
            <person name="Fosler C."/>
            <person name="Glodek A."/>
            <person name="Gu Z."/>
            <person name="Holt R.A."/>
            <person name="Jennings D."/>
            <person name="Kraft C.L."/>
            <person name="Lu F."/>
            <person name="Nguyen T."/>
            <person name="Nusskern D.R."/>
            <person name="Pfannkoch C.M."/>
            <person name="Sitter C."/>
            <person name="Sutton G.G."/>
            <person name="Venter J.C."/>
            <person name="Wang Z."/>
            <person name="Woodage T."/>
            <person name="Zheng X.H."/>
            <person name="Zhong F."/>
        </authorList>
    </citation>
    <scope>NUCLEOTIDE SEQUENCE [LARGE SCALE GENOMIC DNA]</scope>
    <source>
        <strain>BN</strain>
        <strain evidence="2">Sprague-Dawley</strain>
    </source>
</reference>
<evidence type="ECO:0000313" key="1">
    <source>
        <dbReference type="EMBL" id="EDL99963.1"/>
    </source>
</evidence>
<sequence>MPFELICFLAEPIFGGHDSATMKISEREMYHRMSLIFQLIPATFADLYQFGGAFQFLLDHVTATDLCLVFAIELDC</sequence>
<dbReference type="Proteomes" id="UP000234681">
    <property type="component" value="Chromosome 14"/>
</dbReference>